<dbReference type="OrthoDB" id="2505950at2759"/>
<gene>
    <name evidence="2" type="ORF">DFH94DRAFT_782564</name>
</gene>
<name>A0A9P5JV13_9AGAM</name>
<reference evidence="2" key="1">
    <citation type="submission" date="2019-10" db="EMBL/GenBank/DDBJ databases">
        <authorList>
            <consortium name="DOE Joint Genome Institute"/>
            <person name="Kuo A."/>
            <person name="Miyauchi S."/>
            <person name="Kiss E."/>
            <person name="Drula E."/>
            <person name="Kohler A."/>
            <person name="Sanchez-Garcia M."/>
            <person name="Andreopoulos B."/>
            <person name="Barry K.W."/>
            <person name="Bonito G."/>
            <person name="Buee M."/>
            <person name="Carver A."/>
            <person name="Chen C."/>
            <person name="Cichocki N."/>
            <person name="Clum A."/>
            <person name="Culley D."/>
            <person name="Crous P.W."/>
            <person name="Fauchery L."/>
            <person name="Girlanda M."/>
            <person name="Hayes R."/>
            <person name="Keri Z."/>
            <person name="LaButti K."/>
            <person name="Lipzen A."/>
            <person name="Lombard V."/>
            <person name="Magnuson J."/>
            <person name="Maillard F."/>
            <person name="Morin E."/>
            <person name="Murat C."/>
            <person name="Nolan M."/>
            <person name="Ohm R."/>
            <person name="Pangilinan J."/>
            <person name="Pereira M."/>
            <person name="Perotto S."/>
            <person name="Peter M."/>
            <person name="Riley R."/>
            <person name="Sitrit Y."/>
            <person name="Stielow B."/>
            <person name="Szollosi G."/>
            <person name="Zifcakova L."/>
            <person name="Stursova M."/>
            <person name="Spatafora J.W."/>
            <person name="Tedersoo L."/>
            <person name="Vaario L.-M."/>
            <person name="Yamada A."/>
            <person name="Yan M."/>
            <person name="Wang P."/>
            <person name="Xu J."/>
            <person name="Bruns T."/>
            <person name="Baldrian P."/>
            <person name="Vilgalys R."/>
            <person name="Henrissat B."/>
            <person name="Grigoriev I.V."/>
            <person name="Hibbett D."/>
            <person name="Nagy L.G."/>
            <person name="Martin F.M."/>
        </authorList>
    </citation>
    <scope>NUCLEOTIDE SEQUENCE</scope>
    <source>
        <strain evidence="2">Prilba</strain>
    </source>
</reference>
<evidence type="ECO:0000256" key="1">
    <source>
        <dbReference type="SAM" id="MobiDB-lite"/>
    </source>
</evidence>
<sequence length="196" mass="20576">MAGLLDVCSLILTSAFFLGAILGTTFIVRKCRELIDATKASLEARGWMVSPPPEGGSAGGVGDGSTIVLVKRSKKRMDQEHYLDATQRGVMKALQASTYGAPQTARARSPALSFSSSLGPAGANPVQSGTRERNSVSGGGGGDSGSGMADETATSSSSEKIKHWSRRDLLMAADEITSSSAEKIKRLKDTLSSRWH</sequence>
<reference evidence="2" key="2">
    <citation type="journal article" date="2020" name="Nat. Commun.">
        <title>Large-scale genome sequencing of mycorrhizal fungi provides insights into the early evolution of symbiotic traits.</title>
        <authorList>
            <person name="Miyauchi S."/>
            <person name="Kiss E."/>
            <person name="Kuo A."/>
            <person name="Drula E."/>
            <person name="Kohler A."/>
            <person name="Sanchez-Garcia M."/>
            <person name="Morin E."/>
            <person name="Andreopoulos B."/>
            <person name="Barry K.W."/>
            <person name="Bonito G."/>
            <person name="Buee M."/>
            <person name="Carver A."/>
            <person name="Chen C."/>
            <person name="Cichocki N."/>
            <person name="Clum A."/>
            <person name="Culley D."/>
            <person name="Crous P.W."/>
            <person name="Fauchery L."/>
            <person name="Girlanda M."/>
            <person name="Hayes R.D."/>
            <person name="Keri Z."/>
            <person name="LaButti K."/>
            <person name="Lipzen A."/>
            <person name="Lombard V."/>
            <person name="Magnuson J."/>
            <person name="Maillard F."/>
            <person name="Murat C."/>
            <person name="Nolan M."/>
            <person name="Ohm R.A."/>
            <person name="Pangilinan J."/>
            <person name="Pereira M.F."/>
            <person name="Perotto S."/>
            <person name="Peter M."/>
            <person name="Pfister S."/>
            <person name="Riley R."/>
            <person name="Sitrit Y."/>
            <person name="Stielow J.B."/>
            <person name="Szollosi G."/>
            <person name="Zifcakova L."/>
            <person name="Stursova M."/>
            <person name="Spatafora J.W."/>
            <person name="Tedersoo L."/>
            <person name="Vaario L.M."/>
            <person name="Yamada A."/>
            <person name="Yan M."/>
            <person name="Wang P."/>
            <person name="Xu J."/>
            <person name="Bruns T."/>
            <person name="Baldrian P."/>
            <person name="Vilgalys R."/>
            <person name="Dunand C."/>
            <person name="Henrissat B."/>
            <person name="Grigoriev I.V."/>
            <person name="Hibbett D."/>
            <person name="Nagy L.G."/>
            <person name="Martin F.M."/>
        </authorList>
    </citation>
    <scope>NUCLEOTIDE SEQUENCE</scope>
    <source>
        <strain evidence="2">Prilba</strain>
    </source>
</reference>
<evidence type="ECO:0000313" key="2">
    <source>
        <dbReference type="EMBL" id="KAF8465800.1"/>
    </source>
</evidence>
<accession>A0A9P5JV13</accession>
<dbReference type="Proteomes" id="UP000759537">
    <property type="component" value="Unassembled WGS sequence"/>
</dbReference>
<dbReference type="AlphaFoldDB" id="A0A9P5JV13"/>
<comment type="caution">
    <text evidence="2">The sequence shown here is derived from an EMBL/GenBank/DDBJ whole genome shotgun (WGS) entry which is preliminary data.</text>
</comment>
<dbReference type="EMBL" id="WHVB01000045">
    <property type="protein sequence ID" value="KAF8465800.1"/>
    <property type="molecule type" value="Genomic_DNA"/>
</dbReference>
<feature type="region of interest" description="Disordered" evidence="1">
    <location>
        <begin position="110"/>
        <end position="162"/>
    </location>
</feature>
<proteinExistence type="predicted"/>
<keyword evidence="3" id="KW-1185">Reference proteome</keyword>
<organism evidence="2 3">
    <name type="scientific">Russula ochroleuca</name>
    <dbReference type="NCBI Taxonomy" id="152965"/>
    <lineage>
        <taxon>Eukaryota</taxon>
        <taxon>Fungi</taxon>
        <taxon>Dikarya</taxon>
        <taxon>Basidiomycota</taxon>
        <taxon>Agaricomycotina</taxon>
        <taxon>Agaricomycetes</taxon>
        <taxon>Russulales</taxon>
        <taxon>Russulaceae</taxon>
        <taxon>Russula</taxon>
    </lineage>
</organism>
<evidence type="ECO:0000313" key="3">
    <source>
        <dbReference type="Proteomes" id="UP000759537"/>
    </source>
</evidence>
<protein>
    <submittedName>
        <fullName evidence="2">Uncharacterized protein</fullName>
    </submittedName>
</protein>